<evidence type="ECO:0000256" key="6">
    <source>
        <dbReference type="ARBA" id="ARBA00023134"/>
    </source>
</evidence>
<dbReference type="Pfam" id="PF01926">
    <property type="entry name" value="MMR_HSR1"/>
    <property type="match status" value="1"/>
</dbReference>
<dbReference type="CDD" id="cd01878">
    <property type="entry name" value="HflX"/>
    <property type="match status" value="1"/>
</dbReference>
<feature type="coiled-coil region" evidence="7">
    <location>
        <begin position="161"/>
        <end position="188"/>
    </location>
</feature>
<evidence type="ECO:0000259" key="8">
    <source>
        <dbReference type="PROSITE" id="PS51705"/>
    </source>
</evidence>
<dbReference type="GO" id="GO:0043022">
    <property type="term" value="F:ribosome binding"/>
    <property type="evidence" value="ECO:0007669"/>
    <property type="project" value="TreeGrafter"/>
</dbReference>
<dbReference type="Pfam" id="PF13167">
    <property type="entry name" value="GTP-bdg_N"/>
    <property type="match status" value="1"/>
</dbReference>
<keyword evidence="5" id="KW-0460">Magnesium</keyword>
<reference evidence="9" key="1">
    <citation type="journal article" date="2014" name="Front. Microbiol.">
        <title>High frequency of phylogenetically diverse reductive dehalogenase-homologous genes in deep subseafloor sedimentary metagenomes.</title>
        <authorList>
            <person name="Kawai M."/>
            <person name="Futagami T."/>
            <person name="Toyoda A."/>
            <person name="Takaki Y."/>
            <person name="Nishi S."/>
            <person name="Hori S."/>
            <person name="Arai W."/>
            <person name="Tsubouchi T."/>
            <person name="Morono Y."/>
            <person name="Uchiyama I."/>
            <person name="Ito T."/>
            <person name="Fujiyama A."/>
            <person name="Inagaki F."/>
            <person name="Takami H."/>
        </authorList>
    </citation>
    <scope>NUCLEOTIDE SEQUENCE</scope>
    <source>
        <strain evidence="9">Expedition CK06-06</strain>
    </source>
</reference>
<keyword evidence="2" id="KW-0963">Cytoplasm</keyword>
<sequence>TKITTIEPREKAILVGIKLPHQTLYQIEESLKELANLAITSGAEVAGEVVQIRDSFDPRYLIGLGKVNELSEMVNSLNSNTVIFDDELTSSQQDKLNKKIGVKVIDRTALILDIFVQHAHSYEGKLQVELAQMNYLLPRLKGRGIEMSRLGGGIGTRGPGEKKLEVDRRKIQKKISLLKKEIEQLKVHRNVQRQKRKGKRIPLVSLVGYTNSGKSTLLNFLCDSNVEVNNKLFVTLDPTIRRREVDGGRVLLFSDTVGFIKKLPHQLIAAFRSTLEEVKQSDILLHIIDSYHPNMEEQIEVVNKVLVDIGANENIILMVFNKIDLLSRLEINRLKERYQDGVLISA</sequence>
<dbReference type="GO" id="GO:0046872">
    <property type="term" value="F:metal ion binding"/>
    <property type="evidence" value="ECO:0007669"/>
    <property type="project" value="UniProtKB-KW"/>
</dbReference>
<dbReference type="Gene3D" id="3.40.50.11060">
    <property type="entry name" value="GTPase HflX, N-terminal domain"/>
    <property type="match status" value="1"/>
</dbReference>
<evidence type="ECO:0000256" key="2">
    <source>
        <dbReference type="ARBA" id="ARBA00022490"/>
    </source>
</evidence>
<dbReference type="InterPro" id="IPR025121">
    <property type="entry name" value="GTPase_HflX_N"/>
</dbReference>
<dbReference type="PRINTS" id="PR00326">
    <property type="entry name" value="GTP1OBG"/>
</dbReference>
<keyword evidence="4" id="KW-0547">Nucleotide-binding</keyword>
<feature type="domain" description="Hflx-type G" evidence="8">
    <location>
        <begin position="202"/>
        <end position="346"/>
    </location>
</feature>
<gene>
    <name evidence="9" type="ORF">S01H4_09721</name>
</gene>
<comment type="subcellular location">
    <subcellularLocation>
        <location evidence="1">Cytoplasm</location>
    </subcellularLocation>
</comment>
<dbReference type="InterPro" id="IPR032305">
    <property type="entry name" value="GTP-bd_M"/>
</dbReference>
<dbReference type="PROSITE" id="PS51705">
    <property type="entry name" value="G_HFLX"/>
    <property type="match status" value="1"/>
</dbReference>
<feature type="non-terminal residue" evidence="9">
    <location>
        <position position="346"/>
    </location>
</feature>
<dbReference type="InterPro" id="IPR030394">
    <property type="entry name" value="G_HFLX_dom"/>
</dbReference>
<dbReference type="HAMAP" id="MF_00900">
    <property type="entry name" value="GTPase_HflX"/>
    <property type="match status" value="1"/>
</dbReference>
<dbReference type="InterPro" id="IPR027417">
    <property type="entry name" value="P-loop_NTPase"/>
</dbReference>
<keyword evidence="7" id="KW-0175">Coiled coil</keyword>
<accession>X1AEN6</accession>
<evidence type="ECO:0000256" key="3">
    <source>
        <dbReference type="ARBA" id="ARBA00022723"/>
    </source>
</evidence>
<dbReference type="Gene3D" id="6.10.250.2860">
    <property type="match status" value="1"/>
</dbReference>
<dbReference type="SUPFAM" id="SSF52540">
    <property type="entry name" value="P-loop containing nucleoside triphosphate hydrolases"/>
    <property type="match status" value="1"/>
</dbReference>
<evidence type="ECO:0000256" key="1">
    <source>
        <dbReference type="ARBA" id="ARBA00004496"/>
    </source>
</evidence>
<keyword evidence="6" id="KW-0342">GTP-binding</keyword>
<dbReference type="EMBL" id="BART01003573">
    <property type="protein sequence ID" value="GAG58496.1"/>
    <property type="molecule type" value="Genomic_DNA"/>
</dbReference>
<dbReference type="PIRSF" id="PIRSF006809">
    <property type="entry name" value="GTP-binding_hflX_prd"/>
    <property type="match status" value="1"/>
</dbReference>
<organism evidence="9">
    <name type="scientific">marine sediment metagenome</name>
    <dbReference type="NCBI Taxonomy" id="412755"/>
    <lineage>
        <taxon>unclassified sequences</taxon>
        <taxon>metagenomes</taxon>
        <taxon>ecological metagenomes</taxon>
    </lineage>
</organism>
<dbReference type="InterPro" id="IPR006073">
    <property type="entry name" value="GTP-bd"/>
</dbReference>
<evidence type="ECO:0000256" key="7">
    <source>
        <dbReference type="SAM" id="Coils"/>
    </source>
</evidence>
<dbReference type="GO" id="GO:0005737">
    <property type="term" value="C:cytoplasm"/>
    <property type="evidence" value="ECO:0007669"/>
    <property type="project" value="UniProtKB-SubCell"/>
</dbReference>
<dbReference type="NCBIfam" id="TIGR03156">
    <property type="entry name" value="GTP_HflX"/>
    <property type="match status" value="1"/>
</dbReference>
<evidence type="ECO:0000256" key="4">
    <source>
        <dbReference type="ARBA" id="ARBA00022741"/>
    </source>
</evidence>
<dbReference type="AlphaFoldDB" id="X1AEN6"/>
<dbReference type="InterPro" id="IPR016496">
    <property type="entry name" value="GTPase_HflX"/>
</dbReference>
<dbReference type="InterPro" id="IPR042108">
    <property type="entry name" value="GTPase_HflX_N_sf"/>
</dbReference>
<dbReference type="Pfam" id="PF16360">
    <property type="entry name" value="GTP-bdg_M"/>
    <property type="match status" value="1"/>
</dbReference>
<dbReference type="PANTHER" id="PTHR10229">
    <property type="entry name" value="GTP-BINDING PROTEIN HFLX"/>
    <property type="match status" value="1"/>
</dbReference>
<feature type="non-terminal residue" evidence="9">
    <location>
        <position position="1"/>
    </location>
</feature>
<comment type="caution">
    <text evidence="9">The sequence shown here is derived from an EMBL/GenBank/DDBJ whole genome shotgun (WGS) entry which is preliminary data.</text>
</comment>
<evidence type="ECO:0000313" key="9">
    <source>
        <dbReference type="EMBL" id="GAG58496.1"/>
    </source>
</evidence>
<dbReference type="PANTHER" id="PTHR10229:SF0">
    <property type="entry name" value="GTP-BINDING PROTEIN 6-RELATED"/>
    <property type="match status" value="1"/>
</dbReference>
<protein>
    <recommendedName>
        <fullName evidence="8">Hflx-type G domain-containing protein</fullName>
    </recommendedName>
</protein>
<evidence type="ECO:0000256" key="5">
    <source>
        <dbReference type="ARBA" id="ARBA00022842"/>
    </source>
</evidence>
<dbReference type="Gene3D" id="3.40.50.300">
    <property type="entry name" value="P-loop containing nucleotide triphosphate hydrolases"/>
    <property type="match status" value="1"/>
</dbReference>
<dbReference type="GO" id="GO:0005525">
    <property type="term" value="F:GTP binding"/>
    <property type="evidence" value="ECO:0007669"/>
    <property type="project" value="UniProtKB-KW"/>
</dbReference>
<dbReference type="FunFam" id="3.40.50.11060:FF:000001">
    <property type="entry name" value="GTPase HflX"/>
    <property type="match status" value="1"/>
</dbReference>
<keyword evidence="3" id="KW-0479">Metal-binding</keyword>
<proteinExistence type="inferred from homology"/>
<name>X1AEN6_9ZZZZ</name>